<dbReference type="HOGENOM" id="CLU_109759_0_0_0"/>
<dbReference type="eggNOG" id="ENOG50331XI">
    <property type="taxonomic scope" value="Bacteria"/>
</dbReference>
<dbReference type="KEGG" id="psl:Psta_1252"/>
<evidence type="ECO:0000313" key="1">
    <source>
        <dbReference type="EMBL" id="ADB15930.1"/>
    </source>
</evidence>
<evidence type="ECO:0000313" key="2">
    <source>
        <dbReference type="Proteomes" id="UP000001887"/>
    </source>
</evidence>
<accession>D2QW55</accession>
<protein>
    <submittedName>
        <fullName evidence="1">Uncharacterized protein</fullName>
    </submittedName>
</protein>
<name>D2QW55_PIRSD</name>
<dbReference type="STRING" id="530564.Psta_1252"/>
<dbReference type="EMBL" id="CP001848">
    <property type="protein sequence ID" value="ADB15930.1"/>
    <property type="molecule type" value="Genomic_DNA"/>
</dbReference>
<dbReference type="OrthoDB" id="121648at2"/>
<sequence length="195" mass="22634">MHYSSSDFRSRGRVLLDQQMWCFGQDVLCPERNLLLEFGMSRTAPPKRHVDVPSIYAWEDRSSLVVLRGFGIGFRHRRGGQIFLKRSSFAPLLISDSVDLAELWTITDLESLRPQRGDDATLRAWKLASQCCRWIARYERWIAQTRGRDYRQAAIDRRTTRNSRWTSAEEMPGAWYSLARHCRQLPQDVASRAAG</sequence>
<organism evidence="1 2">
    <name type="scientific">Pirellula staleyi (strain ATCC 27377 / DSM 6068 / ICPB 4128)</name>
    <name type="common">Pirella staleyi</name>
    <dbReference type="NCBI Taxonomy" id="530564"/>
    <lineage>
        <taxon>Bacteria</taxon>
        <taxon>Pseudomonadati</taxon>
        <taxon>Planctomycetota</taxon>
        <taxon>Planctomycetia</taxon>
        <taxon>Pirellulales</taxon>
        <taxon>Pirellulaceae</taxon>
        <taxon>Pirellula</taxon>
    </lineage>
</organism>
<keyword evidence="2" id="KW-1185">Reference proteome</keyword>
<dbReference type="Proteomes" id="UP000001887">
    <property type="component" value="Chromosome"/>
</dbReference>
<reference evidence="1 2" key="1">
    <citation type="journal article" date="2009" name="Stand. Genomic Sci.">
        <title>Complete genome sequence of Pirellula staleyi type strain (ATCC 27377).</title>
        <authorList>
            <person name="Clum A."/>
            <person name="Tindall B.J."/>
            <person name="Sikorski J."/>
            <person name="Ivanova N."/>
            <person name="Mavrommatis K."/>
            <person name="Lucas S."/>
            <person name="Glavina del Rio T."/>
            <person name="Nolan M."/>
            <person name="Chen F."/>
            <person name="Tice H."/>
            <person name="Pitluck S."/>
            <person name="Cheng J.F."/>
            <person name="Chertkov O."/>
            <person name="Brettin T."/>
            <person name="Han C."/>
            <person name="Detter J.C."/>
            <person name="Kuske C."/>
            <person name="Bruce D."/>
            <person name="Goodwin L."/>
            <person name="Ovchinikova G."/>
            <person name="Pati A."/>
            <person name="Mikhailova N."/>
            <person name="Chen A."/>
            <person name="Palaniappan K."/>
            <person name="Land M."/>
            <person name="Hauser L."/>
            <person name="Chang Y.J."/>
            <person name="Jeffries C.D."/>
            <person name="Chain P."/>
            <person name="Rohde M."/>
            <person name="Goker M."/>
            <person name="Bristow J."/>
            <person name="Eisen J.A."/>
            <person name="Markowitz V."/>
            <person name="Hugenholtz P."/>
            <person name="Kyrpides N.C."/>
            <person name="Klenk H.P."/>
            <person name="Lapidus A."/>
        </authorList>
    </citation>
    <scope>NUCLEOTIDE SEQUENCE [LARGE SCALE GENOMIC DNA]</scope>
    <source>
        <strain evidence="2">ATCC 27377 / DSM 6068 / ICPB 4128</strain>
    </source>
</reference>
<dbReference type="AlphaFoldDB" id="D2QW55"/>
<proteinExistence type="predicted"/>
<gene>
    <name evidence="1" type="ordered locus">Psta_1252</name>
</gene>